<accession>A0A645ENM1</accession>
<organism evidence="2">
    <name type="scientific">bioreactor metagenome</name>
    <dbReference type="NCBI Taxonomy" id="1076179"/>
    <lineage>
        <taxon>unclassified sequences</taxon>
        <taxon>metagenomes</taxon>
        <taxon>ecological metagenomes</taxon>
    </lineage>
</organism>
<evidence type="ECO:0000313" key="2">
    <source>
        <dbReference type="EMBL" id="MPN03615.1"/>
    </source>
</evidence>
<protein>
    <submittedName>
        <fullName evidence="2">Uncharacterized protein</fullName>
    </submittedName>
</protein>
<proteinExistence type="predicted"/>
<dbReference type="EMBL" id="VSSQ01049539">
    <property type="protein sequence ID" value="MPN03615.1"/>
    <property type="molecule type" value="Genomic_DNA"/>
</dbReference>
<name>A0A645ENM1_9ZZZZ</name>
<dbReference type="AlphaFoldDB" id="A0A645ENM1"/>
<evidence type="ECO:0000256" key="1">
    <source>
        <dbReference type="SAM" id="MobiDB-lite"/>
    </source>
</evidence>
<comment type="caution">
    <text evidence="2">The sequence shown here is derived from an EMBL/GenBank/DDBJ whole genome shotgun (WGS) entry which is preliminary data.</text>
</comment>
<reference evidence="2" key="1">
    <citation type="submission" date="2019-08" db="EMBL/GenBank/DDBJ databases">
        <authorList>
            <person name="Kucharzyk K."/>
            <person name="Murdoch R.W."/>
            <person name="Higgins S."/>
            <person name="Loffler F."/>
        </authorList>
    </citation>
    <scope>NUCLEOTIDE SEQUENCE</scope>
</reference>
<feature type="region of interest" description="Disordered" evidence="1">
    <location>
        <begin position="43"/>
        <end position="66"/>
    </location>
</feature>
<sequence length="81" mass="8564">MGGGPLHPVGGLKPPGKAGDGGAFQCLLFGHGRQNARKTLGQHGFARSRRADQQQAMGTDGCDLQRPSGHRLALHVRQIRA</sequence>
<gene>
    <name evidence="2" type="ORF">SDC9_150846</name>
</gene>